<protein>
    <submittedName>
        <fullName evidence="1">Uncharacterized protein</fullName>
    </submittedName>
</protein>
<sequence length="86" mass="9863">MNNIQLEMNQVRQARKAIADIDKCLLEAQRPGATLVLRDRAVKRARYTLVCLEDMVDGFSKGKPRPWSWYVPMISEEFDPPITAKA</sequence>
<dbReference type="Proteomes" id="UP000515854">
    <property type="component" value="Genome"/>
</dbReference>
<reference evidence="1 2" key="1">
    <citation type="submission" date="2020-07" db="EMBL/GenBank/DDBJ databases">
        <authorList>
            <person name="Baliraine F.N."/>
            <person name="Frederick G.D."/>
            <person name="Mills R.B."/>
            <person name="Woodruff J.W."/>
            <person name="Richardson W.J."/>
            <person name="Garlena R.A."/>
            <person name="Russell D.A."/>
            <person name="Pope W.H."/>
            <person name="Jacobs-Sera D."/>
            <person name="Hatfull G.F."/>
        </authorList>
    </citation>
    <scope>NUCLEOTIDE SEQUENCE [LARGE SCALE GENOMIC DNA]</scope>
</reference>
<dbReference type="EMBL" id="MT776806">
    <property type="protein sequence ID" value="QNJ59263.1"/>
    <property type="molecule type" value="Genomic_DNA"/>
</dbReference>
<organism evidence="1 2">
    <name type="scientific">Mycobacterium phage MrMiyagi</name>
    <dbReference type="NCBI Taxonomy" id="2762395"/>
    <lineage>
        <taxon>Viruses</taxon>
        <taxon>Duplodnaviria</taxon>
        <taxon>Heunggongvirae</taxon>
        <taxon>Uroviricota</taxon>
        <taxon>Caudoviricetes</taxon>
        <taxon>Fowlmouthvirus</taxon>
        <taxon>Fowlmouthvirus fowlmouth</taxon>
    </lineage>
</organism>
<name>A0A7G8LPU1_9CAUD</name>
<evidence type="ECO:0000313" key="2">
    <source>
        <dbReference type="Proteomes" id="UP000515854"/>
    </source>
</evidence>
<gene>
    <name evidence="1" type="primary">49</name>
    <name evidence="1" type="ORF">SEA_MRMIYAGI_49</name>
</gene>
<evidence type="ECO:0000313" key="1">
    <source>
        <dbReference type="EMBL" id="QNJ59263.1"/>
    </source>
</evidence>
<proteinExistence type="predicted"/>
<accession>A0A7G8LPU1</accession>